<feature type="coiled-coil region" evidence="1">
    <location>
        <begin position="39"/>
        <end position="73"/>
    </location>
</feature>
<evidence type="ECO:0008006" key="4">
    <source>
        <dbReference type="Google" id="ProtNLM"/>
    </source>
</evidence>
<dbReference type="OrthoDB" id="3266451at2759"/>
<keyword evidence="3" id="KW-1185">Reference proteome</keyword>
<evidence type="ECO:0000313" key="2">
    <source>
        <dbReference type="EMBL" id="KIK55594.1"/>
    </source>
</evidence>
<sequence length="137" mass="15906">MRNVQNSSVQATCVFEFVQLYEDLCSNSVINRKEVEGIILQCGRDLDDYEDELTRLESRIMFIREQKERLEEYKTKLGSLTSPIRKVPNEILDAIFDYTCEWNELRYSHNAIGLIDSTHRATLDRLPSLSLSSVCSH</sequence>
<gene>
    <name evidence="2" type="ORF">GYMLUDRAFT_839372</name>
</gene>
<name>A0A0D0C015_9AGAR</name>
<reference evidence="2 3" key="1">
    <citation type="submission" date="2014-04" db="EMBL/GenBank/DDBJ databases">
        <title>Evolutionary Origins and Diversification of the Mycorrhizal Mutualists.</title>
        <authorList>
            <consortium name="DOE Joint Genome Institute"/>
            <consortium name="Mycorrhizal Genomics Consortium"/>
            <person name="Kohler A."/>
            <person name="Kuo A."/>
            <person name="Nagy L.G."/>
            <person name="Floudas D."/>
            <person name="Copeland A."/>
            <person name="Barry K.W."/>
            <person name="Cichocki N."/>
            <person name="Veneault-Fourrey C."/>
            <person name="LaButti K."/>
            <person name="Lindquist E.A."/>
            <person name="Lipzen A."/>
            <person name="Lundell T."/>
            <person name="Morin E."/>
            <person name="Murat C."/>
            <person name="Riley R."/>
            <person name="Ohm R."/>
            <person name="Sun H."/>
            <person name="Tunlid A."/>
            <person name="Henrissat B."/>
            <person name="Grigoriev I.V."/>
            <person name="Hibbett D.S."/>
            <person name="Martin F."/>
        </authorList>
    </citation>
    <scope>NUCLEOTIDE SEQUENCE [LARGE SCALE GENOMIC DNA]</scope>
    <source>
        <strain evidence="2 3">FD-317 M1</strain>
    </source>
</reference>
<organism evidence="2 3">
    <name type="scientific">Collybiopsis luxurians FD-317 M1</name>
    <dbReference type="NCBI Taxonomy" id="944289"/>
    <lineage>
        <taxon>Eukaryota</taxon>
        <taxon>Fungi</taxon>
        <taxon>Dikarya</taxon>
        <taxon>Basidiomycota</taxon>
        <taxon>Agaricomycotina</taxon>
        <taxon>Agaricomycetes</taxon>
        <taxon>Agaricomycetidae</taxon>
        <taxon>Agaricales</taxon>
        <taxon>Marasmiineae</taxon>
        <taxon>Omphalotaceae</taxon>
        <taxon>Collybiopsis</taxon>
        <taxon>Collybiopsis luxurians</taxon>
    </lineage>
</organism>
<evidence type="ECO:0000313" key="3">
    <source>
        <dbReference type="Proteomes" id="UP000053593"/>
    </source>
</evidence>
<dbReference type="Proteomes" id="UP000053593">
    <property type="component" value="Unassembled WGS sequence"/>
</dbReference>
<dbReference type="HOGENOM" id="CLU_1865357_0_0_1"/>
<dbReference type="EMBL" id="KN834805">
    <property type="protein sequence ID" value="KIK55594.1"/>
    <property type="molecule type" value="Genomic_DNA"/>
</dbReference>
<protein>
    <recommendedName>
        <fullName evidence="4">F-box domain-containing protein</fullName>
    </recommendedName>
</protein>
<dbReference type="AlphaFoldDB" id="A0A0D0C015"/>
<evidence type="ECO:0000256" key="1">
    <source>
        <dbReference type="SAM" id="Coils"/>
    </source>
</evidence>
<accession>A0A0D0C015</accession>
<keyword evidence="1" id="KW-0175">Coiled coil</keyword>
<proteinExistence type="predicted"/>